<name>A0AAW0TWK0_SCYPA</name>
<sequence length="83" mass="9734">MHPDLSPHLHSDKCNALIDQLHSCHEENKLMKFMGACNDIDRAVLKCLKAERLQRRANNIAQAEENRKKIHAKLKEGYDWRKE</sequence>
<dbReference type="PANTHER" id="PTHR22977:SF1">
    <property type="entry name" value="COX ASSEMBLY MITOCHONDRIAL PROTEIN 2 HOMOLOG"/>
    <property type="match status" value="1"/>
</dbReference>
<reference evidence="6 7" key="1">
    <citation type="submission" date="2023-03" db="EMBL/GenBank/DDBJ databases">
        <title>High-quality genome of Scylla paramamosain provides insights in environmental adaptation.</title>
        <authorList>
            <person name="Zhang L."/>
        </authorList>
    </citation>
    <scope>NUCLEOTIDE SEQUENCE [LARGE SCALE GENOMIC DNA]</scope>
    <source>
        <strain evidence="6">LZ_2023a</strain>
        <tissue evidence="6">Muscle</tissue>
    </source>
</reference>
<keyword evidence="7" id="KW-1185">Reference proteome</keyword>
<dbReference type="EMBL" id="JARAKH010000023">
    <property type="protein sequence ID" value="KAK8392134.1"/>
    <property type="molecule type" value="Genomic_DNA"/>
</dbReference>
<gene>
    <name evidence="6" type="ORF">O3P69_017619</name>
</gene>
<evidence type="ECO:0000256" key="4">
    <source>
        <dbReference type="ARBA" id="ARBA00023157"/>
    </source>
</evidence>
<comment type="similarity">
    <text evidence="2 5">Belongs to the CMC family.</text>
</comment>
<evidence type="ECO:0000313" key="6">
    <source>
        <dbReference type="EMBL" id="KAK8392134.1"/>
    </source>
</evidence>
<evidence type="ECO:0000313" key="7">
    <source>
        <dbReference type="Proteomes" id="UP001487740"/>
    </source>
</evidence>
<dbReference type="AlphaFoldDB" id="A0AAW0TWK0"/>
<evidence type="ECO:0000256" key="3">
    <source>
        <dbReference type="ARBA" id="ARBA00023128"/>
    </source>
</evidence>
<proteinExistence type="inferred from homology"/>
<comment type="caution">
    <text evidence="6">The sequence shown here is derived from an EMBL/GenBank/DDBJ whole genome shotgun (WGS) entry which is preliminary data.</text>
</comment>
<dbReference type="GO" id="GO:0005739">
    <property type="term" value="C:mitochondrion"/>
    <property type="evidence" value="ECO:0007669"/>
    <property type="project" value="UniProtKB-SubCell"/>
</dbReference>
<dbReference type="PANTHER" id="PTHR22977">
    <property type="entry name" value="COX ASSEMBLY MITOCHONDRIAL PROTEIN"/>
    <property type="match status" value="1"/>
</dbReference>
<evidence type="ECO:0000256" key="5">
    <source>
        <dbReference type="RuleBase" id="RU364104"/>
    </source>
</evidence>
<dbReference type="PROSITE" id="PS51808">
    <property type="entry name" value="CHCH"/>
    <property type="match status" value="1"/>
</dbReference>
<accession>A0AAW0TWK0</accession>
<evidence type="ECO:0000256" key="1">
    <source>
        <dbReference type="ARBA" id="ARBA00004173"/>
    </source>
</evidence>
<keyword evidence="3 5" id="KW-0496">Mitochondrion</keyword>
<organism evidence="6 7">
    <name type="scientific">Scylla paramamosain</name>
    <name type="common">Mud crab</name>
    <dbReference type="NCBI Taxonomy" id="85552"/>
    <lineage>
        <taxon>Eukaryota</taxon>
        <taxon>Metazoa</taxon>
        <taxon>Ecdysozoa</taxon>
        <taxon>Arthropoda</taxon>
        <taxon>Crustacea</taxon>
        <taxon>Multicrustacea</taxon>
        <taxon>Malacostraca</taxon>
        <taxon>Eumalacostraca</taxon>
        <taxon>Eucarida</taxon>
        <taxon>Decapoda</taxon>
        <taxon>Pleocyemata</taxon>
        <taxon>Brachyura</taxon>
        <taxon>Eubrachyura</taxon>
        <taxon>Portunoidea</taxon>
        <taxon>Portunidae</taxon>
        <taxon>Portuninae</taxon>
        <taxon>Scylla</taxon>
    </lineage>
</organism>
<keyword evidence="4" id="KW-1015">Disulfide bond</keyword>
<protein>
    <recommendedName>
        <fullName evidence="5">COX assembly mitochondrial protein</fullName>
    </recommendedName>
</protein>
<evidence type="ECO:0000256" key="2">
    <source>
        <dbReference type="ARBA" id="ARBA00007347"/>
    </source>
</evidence>
<dbReference type="Proteomes" id="UP001487740">
    <property type="component" value="Unassembled WGS sequence"/>
</dbReference>
<dbReference type="InterPro" id="IPR013892">
    <property type="entry name" value="Cyt_c_biogenesis_Cmc1-like"/>
</dbReference>
<dbReference type="Pfam" id="PF08583">
    <property type="entry name" value="Cmc1"/>
    <property type="match status" value="1"/>
</dbReference>
<comment type="subcellular location">
    <subcellularLocation>
        <location evidence="1 5">Mitochondrion</location>
    </subcellularLocation>
</comment>